<protein>
    <recommendedName>
        <fullName evidence="3">Lin1244/Lin1753-like N-terminal domain-containing protein</fullName>
    </recommendedName>
</protein>
<gene>
    <name evidence="2" type="ORF">UFOVP426_38</name>
</gene>
<accession>A0A6J5M979</accession>
<reference evidence="2" key="1">
    <citation type="submission" date="2020-04" db="EMBL/GenBank/DDBJ databases">
        <authorList>
            <person name="Chiriac C."/>
            <person name="Salcher M."/>
            <person name="Ghai R."/>
            <person name="Kavagutti S V."/>
        </authorList>
    </citation>
    <scope>NUCLEOTIDE SEQUENCE</scope>
</reference>
<name>A0A6J5M979_9CAUD</name>
<evidence type="ECO:0000256" key="1">
    <source>
        <dbReference type="SAM" id="MobiDB-lite"/>
    </source>
</evidence>
<evidence type="ECO:0000313" key="2">
    <source>
        <dbReference type="EMBL" id="CAB4141750.1"/>
    </source>
</evidence>
<feature type="region of interest" description="Disordered" evidence="1">
    <location>
        <begin position="91"/>
        <end position="113"/>
    </location>
</feature>
<sequence>MDAESLFYFMAKDPAVLFYTSDFLSGTFTMDNEQVGKYIRLLCLQHQKGKLSEKDMLSICKAYDSEIWDKFKVEDGLYYNDRMLNETVRRQKFSESRRNNAKSTKKESTSEAYAEHMETETENITITINENINIDFDWFWNDYDKKVGDKQKLKKKWNKLTDEERQNAMNYLDLYKQSVPDKQFRKNPETFLNNKSWNDEIINRSITPIHKLSYAERETIALRNL</sequence>
<organism evidence="2">
    <name type="scientific">uncultured Caudovirales phage</name>
    <dbReference type="NCBI Taxonomy" id="2100421"/>
    <lineage>
        <taxon>Viruses</taxon>
        <taxon>Duplodnaviria</taxon>
        <taxon>Heunggongvirae</taxon>
        <taxon>Uroviricota</taxon>
        <taxon>Caudoviricetes</taxon>
        <taxon>Peduoviridae</taxon>
        <taxon>Maltschvirus</taxon>
        <taxon>Maltschvirus maltsch</taxon>
    </lineage>
</organism>
<proteinExistence type="predicted"/>
<dbReference type="EMBL" id="LR796396">
    <property type="protein sequence ID" value="CAB4141750.1"/>
    <property type="molecule type" value="Genomic_DNA"/>
</dbReference>
<evidence type="ECO:0008006" key="3">
    <source>
        <dbReference type="Google" id="ProtNLM"/>
    </source>
</evidence>